<dbReference type="InterPro" id="IPR052548">
    <property type="entry name" value="Type_VII_TA_antitoxin"/>
</dbReference>
<evidence type="ECO:0000313" key="2">
    <source>
        <dbReference type="EMBL" id="QCL97488.1"/>
    </source>
</evidence>
<protein>
    <submittedName>
        <fullName evidence="2">HEPN domain-containing protein</fullName>
    </submittedName>
</protein>
<dbReference type="PANTHER" id="PTHR33933:SF1">
    <property type="entry name" value="PROTEIN ADENYLYLTRANSFERASE MNTA-RELATED"/>
    <property type="match status" value="1"/>
</dbReference>
<dbReference type="Gene3D" id="3.30.460.10">
    <property type="entry name" value="Beta Polymerase, domain 2"/>
    <property type="match status" value="1"/>
</dbReference>
<dbReference type="Pfam" id="PF05168">
    <property type="entry name" value="HEPN"/>
    <property type="match status" value="1"/>
</dbReference>
<proteinExistence type="predicted"/>
<dbReference type="PANTHER" id="PTHR33933">
    <property type="entry name" value="NUCLEOTIDYLTRANSFERASE"/>
    <property type="match status" value="1"/>
</dbReference>
<feature type="domain" description="HEPN" evidence="1">
    <location>
        <begin position="178"/>
        <end position="303"/>
    </location>
</feature>
<gene>
    <name evidence="2" type="ORF">CFBP7129_15800</name>
</gene>
<dbReference type="InterPro" id="IPR043519">
    <property type="entry name" value="NT_sf"/>
</dbReference>
<sequence>MTLAERLNHLPEHRRDELERIVRILFDEFEEAQKGKLSDKRKGGRILKLVLFGSYANAEGRSDTESKSKTGSDDRSGYDLLVVVSTETFADPRFWSRATERFLRELTITKHLATPVNLIVHSIMDLNNELTLGRPFFADIIRGGIMFYETPGVPLAEPGLIDPVAERSEALKRFGHWFPSATHRLELATEAIRRGYGREAAFDLHQTVERFYHCVLHVLTLHSPKSHRLAFLRAHAERVAPSLIAVWPEDSRFTRPCSARQCFSRLDRAYVEARYSPGYRITREELVWLAGRAALLRETVAAICTAHLDGFNRARE</sequence>
<evidence type="ECO:0000259" key="1">
    <source>
        <dbReference type="PROSITE" id="PS50910"/>
    </source>
</evidence>
<dbReference type="Gene3D" id="1.20.120.330">
    <property type="entry name" value="Nucleotidyltransferases domain 2"/>
    <property type="match status" value="1"/>
</dbReference>
<dbReference type="AlphaFoldDB" id="A0A4D7YRH2"/>
<accession>A0A4D7YRH2</accession>
<name>A0A4D7YRH2_AGRTU</name>
<dbReference type="SMART" id="SM00748">
    <property type="entry name" value="HEPN"/>
    <property type="match status" value="1"/>
</dbReference>
<reference evidence="2 3" key="1">
    <citation type="submission" date="2019-04" db="EMBL/GenBank/DDBJ databases">
        <title>Complete genome sequence of Agrobacterium tumefaciens CFBP7129.</title>
        <authorList>
            <person name="Haryono M."/>
            <person name="Lin Y.-C."/>
            <person name="Lai E.-M."/>
            <person name="Kuo C.-H."/>
        </authorList>
    </citation>
    <scope>NUCLEOTIDE SEQUENCE [LARGE SCALE GENOMIC DNA]</scope>
    <source>
        <strain evidence="2 3">CFBP7129</strain>
    </source>
</reference>
<dbReference type="EMBL" id="CP039923">
    <property type="protein sequence ID" value="QCL97488.1"/>
    <property type="molecule type" value="Genomic_DNA"/>
</dbReference>
<dbReference type="SUPFAM" id="SSF81593">
    <property type="entry name" value="Nucleotidyltransferase substrate binding subunit/domain"/>
    <property type="match status" value="1"/>
</dbReference>
<dbReference type="CDD" id="cd05403">
    <property type="entry name" value="NT_KNTase_like"/>
    <property type="match status" value="1"/>
</dbReference>
<dbReference type="PROSITE" id="PS50910">
    <property type="entry name" value="HEPN"/>
    <property type="match status" value="1"/>
</dbReference>
<evidence type="ECO:0000313" key="3">
    <source>
        <dbReference type="Proteomes" id="UP000298649"/>
    </source>
</evidence>
<dbReference type="InterPro" id="IPR007842">
    <property type="entry name" value="HEPN_dom"/>
</dbReference>
<dbReference type="Proteomes" id="UP000298649">
    <property type="component" value="Chromosome linear"/>
</dbReference>
<organism evidence="2 3">
    <name type="scientific">Agrobacterium tumefaciens</name>
    <dbReference type="NCBI Taxonomy" id="358"/>
    <lineage>
        <taxon>Bacteria</taxon>
        <taxon>Pseudomonadati</taxon>
        <taxon>Pseudomonadota</taxon>
        <taxon>Alphaproteobacteria</taxon>
        <taxon>Hyphomicrobiales</taxon>
        <taxon>Rhizobiaceae</taxon>
        <taxon>Rhizobium/Agrobacterium group</taxon>
        <taxon>Agrobacterium</taxon>
        <taxon>Agrobacterium tumefaciens complex</taxon>
    </lineage>
</organism>